<evidence type="ECO:0000313" key="2">
    <source>
        <dbReference type="Proteomes" id="UP000034810"/>
    </source>
</evidence>
<dbReference type="Gene3D" id="3.30.420.40">
    <property type="match status" value="2"/>
</dbReference>
<dbReference type="PIRSF" id="PIRSF019169">
    <property type="entry name" value="PilM"/>
    <property type="match status" value="1"/>
</dbReference>
<protein>
    <submittedName>
        <fullName evidence="1">Type IV pilus assembly protein PilM, nonfunctional</fullName>
    </submittedName>
</protein>
<dbReference type="EMBL" id="LCFA01000007">
    <property type="protein sequence ID" value="KKS82685.1"/>
    <property type="molecule type" value="Genomic_DNA"/>
</dbReference>
<accession>A0A0G1CAK3</accession>
<dbReference type="CDD" id="cd24049">
    <property type="entry name" value="ASKHA_NBD_PilM"/>
    <property type="match status" value="1"/>
</dbReference>
<sequence length="386" mass="42021">MDFLPALPTGRQAAGRDLTLRFLIYLVMFNFLSRFLGKPNAYLGVDIGTTSIKVVELSGSKNNATLSNYALLESFGHFERANNVIQANAVKISEKETTALLKILLKKMKFKTQLAVASIPSFASFVTLIELPSMSVEETNKTMAFQIRQNIPLPLTEIAVDWIRVGQRQDENGFEKQQILLVAIPNETIARYKSVFKNAGLSLRALEIENLAYARSTVGGDPTPTLVADIGARSTSVSIIEEGFLKSSVQFDYAGDSLTQAIVKGLGIGYRRAEELKKQRGIMGGVGEYELSTLEIPFVDVIIDGVVKAKTGFESSFSSSIQRILLVGGGAQLLGLDKYFENKVGIPVVLGNGLLFINAPSQTNVVARELQTRFATAIGLAIKGFL</sequence>
<dbReference type="NCBIfam" id="TIGR01175">
    <property type="entry name" value="pilM"/>
    <property type="match status" value="1"/>
</dbReference>
<dbReference type="SUPFAM" id="SSF53067">
    <property type="entry name" value="Actin-like ATPase domain"/>
    <property type="match status" value="2"/>
</dbReference>
<gene>
    <name evidence="1" type="ORF">UV58_C0007G0036</name>
</gene>
<dbReference type="PANTHER" id="PTHR32432">
    <property type="entry name" value="CELL DIVISION PROTEIN FTSA-RELATED"/>
    <property type="match status" value="1"/>
</dbReference>
<dbReference type="InterPro" id="IPR050696">
    <property type="entry name" value="FtsA/MreB"/>
</dbReference>
<comment type="caution">
    <text evidence="1">The sequence shown here is derived from an EMBL/GenBank/DDBJ whole genome shotgun (WGS) entry which is preliminary data.</text>
</comment>
<reference evidence="1 2" key="1">
    <citation type="journal article" date="2015" name="Nature">
        <title>rRNA introns, odd ribosomes, and small enigmatic genomes across a large radiation of phyla.</title>
        <authorList>
            <person name="Brown C.T."/>
            <person name="Hug L.A."/>
            <person name="Thomas B.C."/>
            <person name="Sharon I."/>
            <person name="Castelle C.J."/>
            <person name="Singh A."/>
            <person name="Wilkins M.J."/>
            <person name="Williams K.H."/>
            <person name="Banfield J.F."/>
        </authorList>
    </citation>
    <scope>NUCLEOTIDE SEQUENCE [LARGE SCALE GENOMIC DNA]</scope>
</reference>
<evidence type="ECO:0000313" key="1">
    <source>
        <dbReference type="EMBL" id="KKS82685.1"/>
    </source>
</evidence>
<dbReference type="Gene3D" id="3.30.1490.300">
    <property type="match status" value="1"/>
</dbReference>
<dbReference type="AlphaFoldDB" id="A0A0G1CAK3"/>
<dbReference type="InterPro" id="IPR043129">
    <property type="entry name" value="ATPase_NBD"/>
</dbReference>
<dbReference type="Proteomes" id="UP000034810">
    <property type="component" value="Unassembled WGS sequence"/>
</dbReference>
<dbReference type="PANTHER" id="PTHR32432:SF3">
    <property type="entry name" value="ETHANOLAMINE UTILIZATION PROTEIN EUTJ"/>
    <property type="match status" value="1"/>
</dbReference>
<name>A0A0G1CAK3_9BACT</name>
<proteinExistence type="predicted"/>
<dbReference type="InterPro" id="IPR005883">
    <property type="entry name" value="PilM"/>
</dbReference>
<dbReference type="Pfam" id="PF11104">
    <property type="entry name" value="PilM_2"/>
    <property type="match status" value="1"/>
</dbReference>
<organism evidence="1 2">
    <name type="scientific">Candidatus Wolfebacteria bacterium GW2011_GWC1_43_10</name>
    <dbReference type="NCBI Taxonomy" id="1619011"/>
    <lineage>
        <taxon>Bacteria</taxon>
        <taxon>Candidatus Wolfeibacteriota</taxon>
    </lineage>
</organism>